<evidence type="ECO:0000313" key="1">
    <source>
        <dbReference type="EMBL" id="MDO9713760.1"/>
    </source>
</evidence>
<protein>
    <submittedName>
        <fullName evidence="1">Uncharacterized protein</fullName>
    </submittedName>
</protein>
<evidence type="ECO:0000313" key="2">
    <source>
        <dbReference type="Proteomes" id="UP001243009"/>
    </source>
</evidence>
<keyword evidence="2" id="KW-1185">Reference proteome</keyword>
<gene>
    <name evidence="1" type="ORF">Q7A36_35955</name>
</gene>
<name>A0ABT9ED01_9PROT</name>
<comment type="caution">
    <text evidence="1">The sequence shown here is derived from an EMBL/GenBank/DDBJ whole genome shotgun (WGS) entry which is preliminary data.</text>
</comment>
<dbReference type="RefSeq" id="WP_305108610.1">
    <property type="nucleotide sequence ID" value="NZ_JAUTWS010000119.1"/>
</dbReference>
<accession>A0ABT9ED01</accession>
<sequence length="74" mass="8256">MRDPLDTDVLEHLAVVMAEAEDARRATQATRARAAATRARAVEVRLIAQHERARTAALQELRWHRGGQQGTRAT</sequence>
<organism evidence="1 2">
    <name type="scientific">Paracraurococcus lichenis</name>
    <dbReference type="NCBI Taxonomy" id="3064888"/>
    <lineage>
        <taxon>Bacteria</taxon>
        <taxon>Pseudomonadati</taxon>
        <taxon>Pseudomonadota</taxon>
        <taxon>Alphaproteobacteria</taxon>
        <taxon>Acetobacterales</taxon>
        <taxon>Roseomonadaceae</taxon>
        <taxon>Paracraurococcus</taxon>
    </lineage>
</organism>
<dbReference type="Proteomes" id="UP001243009">
    <property type="component" value="Unassembled WGS sequence"/>
</dbReference>
<reference evidence="1 2" key="1">
    <citation type="submission" date="2023-08" db="EMBL/GenBank/DDBJ databases">
        <title>The draft genome sequence of Paracraurococcus sp. LOR1-02.</title>
        <authorList>
            <person name="Kingkaew E."/>
            <person name="Tanasupawat S."/>
        </authorList>
    </citation>
    <scope>NUCLEOTIDE SEQUENCE [LARGE SCALE GENOMIC DNA]</scope>
    <source>
        <strain evidence="1 2">LOR1-02</strain>
    </source>
</reference>
<dbReference type="EMBL" id="JAUTWS010000119">
    <property type="protein sequence ID" value="MDO9713760.1"/>
    <property type="molecule type" value="Genomic_DNA"/>
</dbReference>
<proteinExistence type="predicted"/>